<dbReference type="HAMAP" id="MF_00122">
    <property type="entry name" value="GatC"/>
    <property type="match status" value="1"/>
</dbReference>
<evidence type="ECO:0000313" key="7">
    <source>
        <dbReference type="EMBL" id="RGD75001.1"/>
    </source>
</evidence>
<evidence type="ECO:0000256" key="1">
    <source>
        <dbReference type="ARBA" id="ARBA00010757"/>
    </source>
</evidence>
<dbReference type="InterPro" id="IPR036113">
    <property type="entry name" value="Asp/Glu-ADT_sf_sub_c"/>
</dbReference>
<evidence type="ECO:0000256" key="3">
    <source>
        <dbReference type="ARBA" id="ARBA00024799"/>
    </source>
</evidence>
<evidence type="ECO:0000256" key="5">
    <source>
        <dbReference type="ARBA" id="ARBA00047913"/>
    </source>
</evidence>
<keyword evidence="6" id="KW-0648">Protein biosynthesis</keyword>
<evidence type="ECO:0000256" key="2">
    <source>
        <dbReference type="ARBA" id="ARBA00011123"/>
    </source>
</evidence>
<proteinExistence type="inferred from homology"/>
<dbReference type="GO" id="GO:0070681">
    <property type="term" value="P:glutaminyl-tRNAGln biosynthesis via transamidation"/>
    <property type="evidence" value="ECO:0007669"/>
    <property type="project" value="TreeGrafter"/>
</dbReference>
<keyword evidence="7" id="KW-0808">Transferase</keyword>
<evidence type="ECO:0000256" key="4">
    <source>
        <dbReference type="ARBA" id="ARBA00047380"/>
    </source>
</evidence>
<sequence>MMKVSKEDVLYTASLAKIDIDEKDVEAYRDTLTKQLEYAKSLDNVDTENVKPLAHVLDLENVVREDEVKEGLNIEEALQNAPDKDGRCINVPKML</sequence>
<dbReference type="InterPro" id="IPR003837">
    <property type="entry name" value="GatC"/>
</dbReference>
<comment type="catalytic activity">
    <reaction evidence="4 6">
        <text>L-aspartyl-tRNA(Asn) + L-glutamine + ATP + H2O = L-asparaginyl-tRNA(Asn) + L-glutamate + ADP + phosphate + 2 H(+)</text>
        <dbReference type="Rhea" id="RHEA:14513"/>
        <dbReference type="Rhea" id="RHEA-COMP:9674"/>
        <dbReference type="Rhea" id="RHEA-COMP:9677"/>
        <dbReference type="ChEBI" id="CHEBI:15377"/>
        <dbReference type="ChEBI" id="CHEBI:15378"/>
        <dbReference type="ChEBI" id="CHEBI:29985"/>
        <dbReference type="ChEBI" id="CHEBI:30616"/>
        <dbReference type="ChEBI" id="CHEBI:43474"/>
        <dbReference type="ChEBI" id="CHEBI:58359"/>
        <dbReference type="ChEBI" id="CHEBI:78515"/>
        <dbReference type="ChEBI" id="CHEBI:78516"/>
        <dbReference type="ChEBI" id="CHEBI:456216"/>
    </reaction>
</comment>
<dbReference type="PANTHER" id="PTHR15004">
    <property type="entry name" value="GLUTAMYL-TRNA(GLN) AMIDOTRANSFERASE SUBUNIT C, MITOCHONDRIAL"/>
    <property type="match status" value="1"/>
</dbReference>
<dbReference type="EMBL" id="QUSM01000002">
    <property type="protein sequence ID" value="RGD75001.1"/>
    <property type="molecule type" value="Genomic_DNA"/>
</dbReference>
<gene>
    <name evidence="6 7" type="primary">gatC</name>
    <name evidence="7" type="ORF">DW687_01380</name>
</gene>
<dbReference type="PANTHER" id="PTHR15004:SF0">
    <property type="entry name" value="GLUTAMYL-TRNA(GLN) AMIDOTRANSFERASE SUBUNIT C, MITOCHONDRIAL"/>
    <property type="match status" value="1"/>
</dbReference>
<dbReference type="Pfam" id="PF02686">
    <property type="entry name" value="GatC"/>
    <property type="match status" value="1"/>
</dbReference>
<evidence type="ECO:0000313" key="8">
    <source>
        <dbReference type="Proteomes" id="UP000261212"/>
    </source>
</evidence>
<name>A0A3E3E0B8_9FIRM</name>
<accession>A0A3E3E0B8</accession>
<dbReference type="EC" id="6.3.5.-" evidence="6"/>
<comment type="subunit">
    <text evidence="2 6">Heterotrimer of A, B and C subunits.</text>
</comment>
<reference evidence="7 8" key="1">
    <citation type="submission" date="2018-08" db="EMBL/GenBank/DDBJ databases">
        <title>A genome reference for cultivated species of the human gut microbiota.</title>
        <authorList>
            <person name="Zou Y."/>
            <person name="Xue W."/>
            <person name="Luo G."/>
        </authorList>
    </citation>
    <scope>NUCLEOTIDE SEQUENCE [LARGE SCALE GENOMIC DNA]</scope>
    <source>
        <strain evidence="7 8">AM25-6</strain>
    </source>
</reference>
<comment type="catalytic activity">
    <reaction evidence="5 6">
        <text>L-glutamyl-tRNA(Gln) + L-glutamine + ATP + H2O = L-glutaminyl-tRNA(Gln) + L-glutamate + ADP + phosphate + H(+)</text>
        <dbReference type="Rhea" id="RHEA:17521"/>
        <dbReference type="Rhea" id="RHEA-COMP:9681"/>
        <dbReference type="Rhea" id="RHEA-COMP:9684"/>
        <dbReference type="ChEBI" id="CHEBI:15377"/>
        <dbReference type="ChEBI" id="CHEBI:15378"/>
        <dbReference type="ChEBI" id="CHEBI:29985"/>
        <dbReference type="ChEBI" id="CHEBI:30616"/>
        <dbReference type="ChEBI" id="CHEBI:43474"/>
        <dbReference type="ChEBI" id="CHEBI:58359"/>
        <dbReference type="ChEBI" id="CHEBI:78520"/>
        <dbReference type="ChEBI" id="CHEBI:78521"/>
        <dbReference type="ChEBI" id="CHEBI:456216"/>
    </reaction>
</comment>
<dbReference type="GO" id="GO:0016740">
    <property type="term" value="F:transferase activity"/>
    <property type="evidence" value="ECO:0007669"/>
    <property type="project" value="UniProtKB-KW"/>
</dbReference>
<comment type="caution">
    <text evidence="7">The sequence shown here is derived from an EMBL/GenBank/DDBJ whole genome shotgun (WGS) entry which is preliminary data.</text>
</comment>
<dbReference type="GO" id="GO:0050566">
    <property type="term" value="F:asparaginyl-tRNA synthase (glutamine-hydrolyzing) activity"/>
    <property type="evidence" value="ECO:0007669"/>
    <property type="project" value="RHEA"/>
</dbReference>
<dbReference type="GO" id="GO:0050567">
    <property type="term" value="F:glutaminyl-tRNA synthase (glutamine-hydrolyzing) activity"/>
    <property type="evidence" value="ECO:0007669"/>
    <property type="project" value="UniProtKB-UniRule"/>
</dbReference>
<organism evidence="7 8">
    <name type="scientific">Anaerofustis stercorihominis</name>
    <dbReference type="NCBI Taxonomy" id="214853"/>
    <lineage>
        <taxon>Bacteria</taxon>
        <taxon>Bacillati</taxon>
        <taxon>Bacillota</taxon>
        <taxon>Clostridia</taxon>
        <taxon>Eubacteriales</taxon>
        <taxon>Eubacteriaceae</taxon>
        <taxon>Anaerofustis</taxon>
    </lineage>
</organism>
<dbReference type="NCBIfam" id="TIGR00135">
    <property type="entry name" value="gatC"/>
    <property type="match status" value="1"/>
</dbReference>
<dbReference type="Proteomes" id="UP000261212">
    <property type="component" value="Unassembled WGS sequence"/>
</dbReference>
<dbReference type="Gene3D" id="1.10.20.60">
    <property type="entry name" value="Glu-tRNAGln amidotransferase C subunit, N-terminal domain"/>
    <property type="match status" value="1"/>
</dbReference>
<keyword evidence="6" id="KW-0547">Nucleotide-binding</keyword>
<keyword evidence="6" id="KW-0436">Ligase</keyword>
<comment type="similarity">
    <text evidence="1 6">Belongs to the GatC family.</text>
</comment>
<dbReference type="GO" id="GO:0006412">
    <property type="term" value="P:translation"/>
    <property type="evidence" value="ECO:0007669"/>
    <property type="project" value="UniProtKB-UniRule"/>
</dbReference>
<dbReference type="SUPFAM" id="SSF141000">
    <property type="entry name" value="Glu-tRNAGln amidotransferase C subunit"/>
    <property type="match status" value="1"/>
</dbReference>
<dbReference type="AlphaFoldDB" id="A0A3E3E0B8"/>
<comment type="function">
    <text evidence="3 6">Allows the formation of correctly charged Asn-tRNA(Asn) or Gln-tRNA(Gln) through the transamidation of misacylated Asp-tRNA(Asn) or Glu-tRNA(Gln) in organisms which lack either or both of asparaginyl-tRNA or glutaminyl-tRNA synthetases. The reaction takes place in the presence of glutamine and ATP through an activated phospho-Asp-tRNA(Asn) or phospho-Glu-tRNA(Gln).</text>
</comment>
<protein>
    <recommendedName>
        <fullName evidence="6">Aspartyl/glutamyl-tRNA(Asn/Gln) amidotransferase subunit C</fullName>
        <shortName evidence="6">Asp/Glu-ADT subunit C</shortName>
        <ecNumber evidence="6">6.3.5.-</ecNumber>
    </recommendedName>
</protein>
<keyword evidence="6" id="KW-0067">ATP-binding</keyword>
<dbReference type="GO" id="GO:0005524">
    <property type="term" value="F:ATP binding"/>
    <property type="evidence" value="ECO:0007669"/>
    <property type="project" value="UniProtKB-KW"/>
</dbReference>
<dbReference type="GO" id="GO:0006450">
    <property type="term" value="P:regulation of translational fidelity"/>
    <property type="evidence" value="ECO:0007669"/>
    <property type="project" value="InterPro"/>
</dbReference>
<evidence type="ECO:0000256" key="6">
    <source>
        <dbReference type="HAMAP-Rule" id="MF_00122"/>
    </source>
</evidence>